<comment type="caution">
    <text evidence="2">The sequence shown here is derived from an EMBL/GenBank/DDBJ whole genome shotgun (WGS) entry which is preliminary data.</text>
</comment>
<keyword evidence="3" id="KW-1185">Reference proteome</keyword>
<dbReference type="Proteomes" id="UP000583752">
    <property type="component" value="Unassembled WGS sequence"/>
</dbReference>
<organism evidence="2 3">
    <name type="scientific">Massilia polaris</name>
    <dbReference type="NCBI Taxonomy" id="2728846"/>
    <lineage>
        <taxon>Bacteria</taxon>
        <taxon>Pseudomonadati</taxon>
        <taxon>Pseudomonadota</taxon>
        <taxon>Betaproteobacteria</taxon>
        <taxon>Burkholderiales</taxon>
        <taxon>Oxalobacteraceae</taxon>
        <taxon>Telluria group</taxon>
        <taxon>Massilia</taxon>
    </lineage>
</organism>
<sequence length="287" mass="31333">MRLNSCAAVAHCRACGGVQFLKRYYRSGAASQRTCVNEFATLERIFLTTDKPPALRMPRPYLYCAGKRAFSMQYLAGDTLDAKMQQCGDAALVEQCIAESAKWLRALHDLPVTGLSAGRDYPAMFARIEADCSAWRSESALVAQALDAMRAALPLVSESGIQPAPLHGDFKPANLIWTEAGVYGIDASIRNVNPGAMDIAQYLSDLLLTLRRYPAHATSLDRLLDVFLAAYGDTSEAQRRAVMWWMSYSVLAAVAGKRRRFGRGAALDPKFGCALGALADPARDATW</sequence>
<dbReference type="InterPro" id="IPR011009">
    <property type="entry name" value="Kinase-like_dom_sf"/>
</dbReference>
<dbReference type="Pfam" id="PF01636">
    <property type="entry name" value="APH"/>
    <property type="match status" value="1"/>
</dbReference>
<protein>
    <submittedName>
        <fullName evidence="2">Aminoglycoside phosphotransferase family protein</fullName>
    </submittedName>
</protein>
<keyword evidence="2" id="KW-0808">Transferase</keyword>
<evidence type="ECO:0000313" key="2">
    <source>
        <dbReference type="EMBL" id="NML60320.1"/>
    </source>
</evidence>
<gene>
    <name evidence="2" type="ORF">HHL21_04305</name>
</gene>
<evidence type="ECO:0000313" key="3">
    <source>
        <dbReference type="Proteomes" id="UP000583752"/>
    </source>
</evidence>
<proteinExistence type="predicted"/>
<dbReference type="InterPro" id="IPR002575">
    <property type="entry name" value="Aminoglycoside_PTrfase"/>
</dbReference>
<dbReference type="Gene3D" id="3.90.1200.10">
    <property type="match status" value="1"/>
</dbReference>
<dbReference type="AlphaFoldDB" id="A0A848HJF1"/>
<evidence type="ECO:0000259" key="1">
    <source>
        <dbReference type="Pfam" id="PF01636"/>
    </source>
</evidence>
<name>A0A848HJF1_9BURK</name>
<reference evidence="2 3" key="1">
    <citation type="submission" date="2020-04" db="EMBL/GenBank/DDBJ databases">
        <title>Massilia sp. RP-1-19 isolated from soil.</title>
        <authorList>
            <person name="Dahal R.H."/>
        </authorList>
    </citation>
    <scope>NUCLEOTIDE SEQUENCE [LARGE SCALE GENOMIC DNA]</scope>
    <source>
        <strain evidence="2 3">RP-1-19</strain>
    </source>
</reference>
<dbReference type="GO" id="GO:0016740">
    <property type="term" value="F:transferase activity"/>
    <property type="evidence" value="ECO:0007669"/>
    <property type="project" value="UniProtKB-KW"/>
</dbReference>
<dbReference type="SUPFAM" id="SSF56112">
    <property type="entry name" value="Protein kinase-like (PK-like)"/>
    <property type="match status" value="1"/>
</dbReference>
<dbReference type="EMBL" id="JABBGG010000002">
    <property type="protein sequence ID" value="NML60320.1"/>
    <property type="molecule type" value="Genomic_DNA"/>
</dbReference>
<dbReference type="RefSeq" id="WP_169464037.1">
    <property type="nucleotide sequence ID" value="NZ_JABBGG010000002.1"/>
</dbReference>
<accession>A0A848HJF1</accession>
<feature type="domain" description="Aminoglycoside phosphotransferase" evidence="1">
    <location>
        <begin position="30"/>
        <end position="182"/>
    </location>
</feature>